<evidence type="ECO:0000313" key="2">
    <source>
        <dbReference type="EMBL" id="CBY23544.1"/>
    </source>
</evidence>
<proteinExistence type="predicted"/>
<reference evidence="2" key="1">
    <citation type="journal article" date="2010" name="Science">
        <title>Plasticity of animal genome architecture unmasked by rapid evolution of a pelagic tunicate.</title>
        <authorList>
            <person name="Denoeud F."/>
            <person name="Henriet S."/>
            <person name="Mungpakdee S."/>
            <person name="Aury J.M."/>
            <person name="Da Silva C."/>
            <person name="Brinkmann H."/>
            <person name="Mikhaleva J."/>
            <person name="Olsen L.C."/>
            <person name="Jubin C."/>
            <person name="Canestro C."/>
            <person name="Bouquet J.M."/>
            <person name="Danks G."/>
            <person name="Poulain J."/>
            <person name="Campsteijn C."/>
            <person name="Adamski M."/>
            <person name="Cross I."/>
            <person name="Yadetie F."/>
            <person name="Muffato M."/>
            <person name="Louis A."/>
            <person name="Butcher S."/>
            <person name="Tsagkogeorga G."/>
            <person name="Konrad A."/>
            <person name="Singh S."/>
            <person name="Jensen M.F."/>
            <person name="Cong E.H."/>
            <person name="Eikeseth-Otteraa H."/>
            <person name="Noel B."/>
            <person name="Anthouard V."/>
            <person name="Porcel B.M."/>
            <person name="Kachouri-Lafond R."/>
            <person name="Nishino A."/>
            <person name="Ugolini M."/>
            <person name="Chourrout P."/>
            <person name="Nishida H."/>
            <person name="Aasland R."/>
            <person name="Huzurbazar S."/>
            <person name="Westhof E."/>
            <person name="Delsuc F."/>
            <person name="Lehrach H."/>
            <person name="Reinhardt R."/>
            <person name="Weissenbach J."/>
            <person name="Roy S.W."/>
            <person name="Artiguenave F."/>
            <person name="Postlethwait J.H."/>
            <person name="Manak J.R."/>
            <person name="Thompson E.M."/>
            <person name="Jaillon O."/>
            <person name="Du Pasquier L."/>
            <person name="Boudinot P."/>
            <person name="Liberles D.A."/>
            <person name="Volff J.N."/>
            <person name="Philippe H."/>
            <person name="Lenhard B."/>
            <person name="Roest Crollius H."/>
            <person name="Wincker P."/>
            <person name="Chourrout D."/>
        </authorList>
    </citation>
    <scope>NUCLEOTIDE SEQUENCE [LARGE SCALE GENOMIC DNA]</scope>
</reference>
<feature type="transmembrane region" description="Helical" evidence="1">
    <location>
        <begin position="112"/>
        <end position="129"/>
    </location>
</feature>
<evidence type="ECO:0000313" key="3">
    <source>
        <dbReference type="Proteomes" id="UP000001307"/>
    </source>
</evidence>
<dbReference type="EMBL" id="FN653021">
    <property type="protein sequence ID" value="CBY23544.1"/>
    <property type="molecule type" value="Genomic_DNA"/>
</dbReference>
<keyword evidence="3" id="KW-1185">Reference proteome</keyword>
<feature type="transmembrane region" description="Helical" evidence="1">
    <location>
        <begin position="40"/>
        <end position="63"/>
    </location>
</feature>
<keyword evidence="1" id="KW-0472">Membrane</keyword>
<name>E4X164_OIKDI</name>
<accession>E4X164</accession>
<protein>
    <submittedName>
        <fullName evidence="2">Uncharacterized protein</fullName>
    </submittedName>
</protein>
<keyword evidence="1" id="KW-0812">Transmembrane</keyword>
<dbReference type="Proteomes" id="UP000001307">
    <property type="component" value="Unassembled WGS sequence"/>
</dbReference>
<dbReference type="AlphaFoldDB" id="E4X164"/>
<sequence length="191" mass="20513">MSSTDSSATSLPLIDTSPSNHATFTTLPEKSPARRPCFRIFCFSFAGSAAAFFFGTLFVYAVLSLTGLLNALRGLIRAAHAFQIPFPRSHYRRRRSVSYLAVPDSGATFDQIFMILALLCGTLLLLVCMSRRIVTSLHDLAVCYTNVCGENATVSALPLAGARPVTTARPAAITTVNASPAAPVDRHSDWA</sequence>
<dbReference type="InParanoid" id="E4X164"/>
<organism evidence="2">
    <name type="scientific">Oikopleura dioica</name>
    <name type="common">Tunicate</name>
    <dbReference type="NCBI Taxonomy" id="34765"/>
    <lineage>
        <taxon>Eukaryota</taxon>
        <taxon>Metazoa</taxon>
        <taxon>Chordata</taxon>
        <taxon>Tunicata</taxon>
        <taxon>Appendicularia</taxon>
        <taxon>Copelata</taxon>
        <taxon>Oikopleuridae</taxon>
        <taxon>Oikopleura</taxon>
    </lineage>
</organism>
<keyword evidence="1" id="KW-1133">Transmembrane helix</keyword>
<gene>
    <name evidence="2" type="ORF">GSOID_T00015993001</name>
</gene>
<evidence type="ECO:0000256" key="1">
    <source>
        <dbReference type="SAM" id="Phobius"/>
    </source>
</evidence>